<accession>A0ABQ1GVR7</accession>
<dbReference type="CDD" id="cd02440">
    <property type="entry name" value="AdoMet_MTases"/>
    <property type="match status" value="1"/>
</dbReference>
<keyword evidence="1" id="KW-0489">Methyltransferase</keyword>
<dbReference type="InterPro" id="IPR029063">
    <property type="entry name" value="SAM-dependent_MTases_sf"/>
</dbReference>
<reference evidence="5" key="1">
    <citation type="journal article" date="2019" name="Int. J. Syst. Evol. Microbiol.">
        <title>The Global Catalogue of Microorganisms (GCM) 10K type strain sequencing project: providing services to taxonomists for standard genome sequencing and annotation.</title>
        <authorList>
            <consortium name="The Broad Institute Genomics Platform"/>
            <consortium name="The Broad Institute Genome Sequencing Center for Infectious Disease"/>
            <person name="Wu L."/>
            <person name="Ma J."/>
        </authorList>
    </citation>
    <scope>NUCLEOTIDE SEQUENCE [LARGE SCALE GENOMIC DNA]</scope>
    <source>
        <strain evidence="5">CGMCC 1.10106</strain>
    </source>
</reference>
<protein>
    <submittedName>
        <fullName evidence="4">O-methyltransferase</fullName>
    </submittedName>
</protein>
<dbReference type="Proteomes" id="UP000618591">
    <property type="component" value="Unassembled WGS sequence"/>
</dbReference>
<evidence type="ECO:0000256" key="1">
    <source>
        <dbReference type="ARBA" id="ARBA00022603"/>
    </source>
</evidence>
<keyword evidence="5" id="KW-1185">Reference proteome</keyword>
<evidence type="ECO:0000313" key="4">
    <source>
        <dbReference type="EMBL" id="GGA50940.1"/>
    </source>
</evidence>
<evidence type="ECO:0000259" key="3">
    <source>
        <dbReference type="Pfam" id="PF13649"/>
    </source>
</evidence>
<dbReference type="InterPro" id="IPR041698">
    <property type="entry name" value="Methyltransf_25"/>
</dbReference>
<proteinExistence type="predicted"/>
<sequence length="227" mass="24454">MSDAAKESGTESGHAGQMDAIYRTQRHFYDLTRKYYLLGRDALIAGIAPPAGGSVLEIGCGTGRNLIAAAKAWPDARFFGIDISEAMLETARGKVVKAGLSDRIVLAQGDATAFDPQALFGVGEFDRIFQSYTLSMIPDWRAAIREAAGKLAPGGRLDVVDFGQQEGLPRAFRAGLFAWLARFDVAPRATLQPALIEAASEVGGRARFLALYRGYAWSGRISRGPRV</sequence>
<name>A0ABQ1GVR7_9SPHN</name>
<dbReference type="Pfam" id="PF13649">
    <property type="entry name" value="Methyltransf_25"/>
    <property type="match status" value="1"/>
</dbReference>
<dbReference type="PANTHER" id="PTHR43861">
    <property type="entry name" value="TRANS-ACONITATE 2-METHYLTRANSFERASE-RELATED"/>
    <property type="match status" value="1"/>
</dbReference>
<dbReference type="EMBL" id="BMDW01000012">
    <property type="protein sequence ID" value="GGA50940.1"/>
    <property type="molecule type" value="Genomic_DNA"/>
</dbReference>
<organism evidence="4 5">
    <name type="scientific">Sphingomonas psychrolutea</name>
    <dbReference type="NCBI Taxonomy" id="1259676"/>
    <lineage>
        <taxon>Bacteria</taxon>
        <taxon>Pseudomonadati</taxon>
        <taxon>Pseudomonadota</taxon>
        <taxon>Alphaproteobacteria</taxon>
        <taxon>Sphingomonadales</taxon>
        <taxon>Sphingomonadaceae</taxon>
        <taxon>Sphingomonas</taxon>
    </lineage>
</organism>
<feature type="domain" description="Methyltransferase" evidence="3">
    <location>
        <begin position="55"/>
        <end position="155"/>
    </location>
</feature>
<dbReference type="Gene3D" id="3.40.50.150">
    <property type="entry name" value="Vaccinia Virus protein VP39"/>
    <property type="match status" value="1"/>
</dbReference>
<dbReference type="PANTHER" id="PTHR43861:SF1">
    <property type="entry name" value="TRANS-ACONITATE 2-METHYLTRANSFERASE"/>
    <property type="match status" value="1"/>
</dbReference>
<dbReference type="SUPFAM" id="SSF53335">
    <property type="entry name" value="S-adenosyl-L-methionine-dependent methyltransferases"/>
    <property type="match status" value="1"/>
</dbReference>
<comment type="caution">
    <text evidence="4">The sequence shown here is derived from an EMBL/GenBank/DDBJ whole genome shotgun (WGS) entry which is preliminary data.</text>
</comment>
<evidence type="ECO:0000313" key="5">
    <source>
        <dbReference type="Proteomes" id="UP000618591"/>
    </source>
</evidence>
<keyword evidence="2" id="KW-0808">Transferase</keyword>
<gene>
    <name evidence="4" type="ORF">GCM10011395_21610</name>
</gene>
<evidence type="ECO:0000256" key="2">
    <source>
        <dbReference type="ARBA" id="ARBA00022679"/>
    </source>
</evidence>